<protein>
    <recommendedName>
        <fullName evidence="3">Reverse transcriptase domain-containing protein</fullName>
    </recommendedName>
</protein>
<dbReference type="PANTHER" id="PTHR15503">
    <property type="entry name" value="LDOC1 RELATED"/>
    <property type="match status" value="1"/>
</dbReference>
<reference evidence="1" key="1">
    <citation type="journal article" date="2022" name="Int. J. Mol. Sci.">
        <title>Draft Genome of Tanacetum Coccineum: Genomic Comparison of Closely Related Tanacetum-Family Plants.</title>
        <authorList>
            <person name="Yamashiro T."/>
            <person name="Shiraishi A."/>
            <person name="Nakayama K."/>
            <person name="Satake H."/>
        </authorList>
    </citation>
    <scope>NUCLEOTIDE SEQUENCE</scope>
</reference>
<organism evidence="1 2">
    <name type="scientific">Tanacetum coccineum</name>
    <dbReference type="NCBI Taxonomy" id="301880"/>
    <lineage>
        <taxon>Eukaryota</taxon>
        <taxon>Viridiplantae</taxon>
        <taxon>Streptophyta</taxon>
        <taxon>Embryophyta</taxon>
        <taxon>Tracheophyta</taxon>
        <taxon>Spermatophyta</taxon>
        <taxon>Magnoliopsida</taxon>
        <taxon>eudicotyledons</taxon>
        <taxon>Gunneridae</taxon>
        <taxon>Pentapetalae</taxon>
        <taxon>asterids</taxon>
        <taxon>campanulids</taxon>
        <taxon>Asterales</taxon>
        <taxon>Asteraceae</taxon>
        <taxon>Asteroideae</taxon>
        <taxon>Anthemideae</taxon>
        <taxon>Anthemidinae</taxon>
        <taxon>Tanacetum</taxon>
    </lineage>
</organism>
<name>A0ABQ5I042_9ASTR</name>
<dbReference type="SUPFAM" id="SSF56672">
    <property type="entry name" value="DNA/RNA polymerases"/>
    <property type="match status" value="1"/>
</dbReference>
<dbReference type="Proteomes" id="UP001151760">
    <property type="component" value="Unassembled WGS sequence"/>
</dbReference>
<evidence type="ECO:0008006" key="3">
    <source>
        <dbReference type="Google" id="ProtNLM"/>
    </source>
</evidence>
<dbReference type="Pfam" id="PF08284">
    <property type="entry name" value="RVP_2"/>
    <property type="match status" value="1"/>
</dbReference>
<comment type="caution">
    <text evidence="1">The sequence shown here is derived from an EMBL/GenBank/DDBJ whole genome shotgun (WGS) entry which is preliminary data.</text>
</comment>
<evidence type="ECO:0000313" key="1">
    <source>
        <dbReference type="EMBL" id="GJT93511.1"/>
    </source>
</evidence>
<dbReference type="EMBL" id="BQNB010020209">
    <property type="protein sequence ID" value="GJT93511.1"/>
    <property type="molecule type" value="Genomic_DNA"/>
</dbReference>
<sequence length="184" mass="20584">MLAIEGNPNPGNNHNRAQGRAFALGVAEAPQDPNVVIGIFSQNDHFDIVLFDSSVDYSFISINFLPLINMKPSVISPSYEIKIASGLKSRFRYPNGENLEVHRERPEGNLKQLKTMKANEPKLKDIIVVRNFPGVFLEDLSSLPPSRDVEFRIDLIPGAMPVAKLPYRLAPTEMQELSTQLKEL</sequence>
<gene>
    <name evidence="1" type="ORF">Tco_1082356</name>
</gene>
<proteinExistence type="predicted"/>
<dbReference type="InterPro" id="IPR043502">
    <property type="entry name" value="DNA/RNA_pol_sf"/>
</dbReference>
<dbReference type="PANTHER" id="PTHR15503:SF45">
    <property type="entry name" value="RNA-DIRECTED DNA POLYMERASE HOMOLOG"/>
    <property type="match status" value="1"/>
</dbReference>
<dbReference type="InterPro" id="IPR032567">
    <property type="entry name" value="RTL1-rel"/>
</dbReference>
<evidence type="ECO:0000313" key="2">
    <source>
        <dbReference type="Proteomes" id="UP001151760"/>
    </source>
</evidence>
<accession>A0ABQ5I042</accession>
<reference evidence="1" key="2">
    <citation type="submission" date="2022-01" db="EMBL/GenBank/DDBJ databases">
        <authorList>
            <person name="Yamashiro T."/>
            <person name="Shiraishi A."/>
            <person name="Satake H."/>
            <person name="Nakayama K."/>
        </authorList>
    </citation>
    <scope>NUCLEOTIDE SEQUENCE</scope>
</reference>
<keyword evidence="2" id="KW-1185">Reference proteome</keyword>